<dbReference type="Gene3D" id="1.10.167.10">
    <property type="entry name" value="Regulator of G-protein Signalling 4, domain 2"/>
    <property type="match status" value="1"/>
</dbReference>
<evidence type="ECO:0000313" key="4">
    <source>
        <dbReference type="EMBL" id="GBG29328.1"/>
    </source>
</evidence>
<dbReference type="SMART" id="SM00315">
    <property type="entry name" value="RGS"/>
    <property type="match status" value="1"/>
</dbReference>
<feature type="transmembrane region" description="Helical" evidence="2">
    <location>
        <begin position="327"/>
        <end position="348"/>
    </location>
</feature>
<dbReference type="InterPro" id="IPR016137">
    <property type="entry name" value="RGS"/>
</dbReference>
<reference evidence="4 5" key="1">
    <citation type="submission" date="2017-12" db="EMBL/GenBank/DDBJ databases">
        <title>Sequencing, de novo assembly and annotation of complete genome of a new Thraustochytrid species, strain FCC1311.</title>
        <authorList>
            <person name="Sedici K."/>
            <person name="Godart F."/>
            <person name="Aiese Cigliano R."/>
            <person name="Sanseverino W."/>
            <person name="Barakat M."/>
            <person name="Ortet P."/>
            <person name="Marechal E."/>
            <person name="Cagnac O."/>
            <person name="Amato A."/>
        </authorList>
    </citation>
    <scope>NUCLEOTIDE SEQUENCE [LARGE SCALE GENOMIC DNA]</scope>
</reference>
<dbReference type="InParanoid" id="A0A2R5GHX9"/>
<name>A0A2R5GHX9_9STRA</name>
<proteinExistence type="predicted"/>
<feature type="transmembrane region" description="Helical" evidence="2">
    <location>
        <begin position="90"/>
        <end position="110"/>
    </location>
</feature>
<feature type="region of interest" description="Disordered" evidence="1">
    <location>
        <begin position="357"/>
        <end position="412"/>
    </location>
</feature>
<keyword evidence="5" id="KW-1185">Reference proteome</keyword>
<feature type="domain" description="RGS" evidence="3">
    <location>
        <begin position="468"/>
        <end position="583"/>
    </location>
</feature>
<dbReference type="CDD" id="cd07440">
    <property type="entry name" value="RGS"/>
    <property type="match status" value="1"/>
</dbReference>
<sequence>MVIHIGTGSDCPFPYTYEGEQLEAWLANNTVNFGAENCTQTFAQYMGVGWTVFQVTMVTACTVTLGLYLSRLFEMKKYAKRKRARLSATVQWKIYVCGFICSLLLLVSFIDPFGARDLMPPEIYLLLDEVVSSFLFTLALFIVDFWAAAAKGLRAHQPGIPRGLLYFIIFITFSNFIGFEIAGIILHHQYFDFEAYKMFGAGTILAFMACTVRYSALIVERTLLKAHHVGNSGSNSSSNYETTGGSGSETSSTPGSSFKKLYKRMRGAGSSEKREIKRSIVNQLRAKNRKFYVVCFIVIGLAFANGAAAITADARDIVFKVDVIDTFVTLVVLKVMYFVALVITLHFFHVPHEKRHSKTSSFMGGDENSKTAGVATSARGGAGGGGQSADFTSFRDTSQQPPSSYVSGGGSQAATSKSFMSSLARGLKKSAFAPSSSAPVESERENSVLVSSIFDIEAVGWENADETDLGQTLNDESRRAAYRAFLRAAHAEEMLDCWEDIEKFEIICKKRGASVPEAQTAARRLVDKYIAPHARTPINISSANRSSLVHRKNSRRLFDATSFAKVKRELFETMREDTFSRFFAQNKTDEDDEVFTPSAPPA</sequence>
<dbReference type="PRINTS" id="PR01301">
    <property type="entry name" value="RGSPROTEIN"/>
</dbReference>
<keyword evidence="2" id="KW-1133">Transmembrane helix</keyword>
<protein>
    <recommendedName>
        <fullName evidence="3">RGS domain-containing protein</fullName>
    </recommendedName>
</protein>
<organism evidence="4 5">
    <name type="scientific">Hondaea fermentalgiana</name>
    <dbReference type="NCBI Taxonomy" id="2315210"/>
    <lineage>
        <taxon>Eukaryota</taxon>
        <taxon>Sar</taxon>
        <taxon>Stramenopiles</taxon>
        <taxon>Bigyra</taxon>
        <taxon>Labyrinthulomycetes</taxon>
        <taxon>Thraustochytrida</taxon>
        <taxon>Thraustochytriidae</taxon>
        <taxon>Hondaea</taxon>
    </lineage>
</organism>
<evidence type="ECO:0000256" key="2">
    <source>
        <dbReference type="SAM" id="Phobius"/>
    </source>
</evidence>
<dbReference type="PROSITE" id="PS50132">
    <property type="entry name" value="RGS"/>
    <property type="match status" value="1"/>
</dbReference>
<evidence type="ECO:0000259" key="3">
    <source>
        <dbReference type="PROSITE" id="PS50132"/>
    </source>
</evidence>
<dbReference type="InterPro" id="IPR044926">
    <property type="entry name" value="RGS_subdomain_2"/>
</dbReference>
<feature type="compositionally biased region" description="Polar residues" evidence="1">
    <location>
        <begin position="390"/>
        <end position="412"/>
    </location>
</feature>
<feature type="region of interest" description="Disordered" evidence="1">
    <location>
        <begin position="231"/>
        <end position="257"/>
    </location>
</feature>
<feature type="transmembrane region" description="Helical" evidence="2">
    <location>
        <begin position="291"/>
        <end position="312"/>
    </location>
</feature>
<comment type="caution">
    <text evidence="4">The sequence shown here is derived from an EMBL/GenBank/DDBJ whole genome shotgun (WGS) entry which is preliminary data.</text>
</comment>
<feature type="transmembrane region" description="Helical" evidence="2">
    <location>
        <begin position="130"/>
        <end position="152"/>
    </location>
</feature>
<gene>
    <name evidence="4" type="ORF">FCC1311_055502</name>
</gene>
<evidence type="ECO:0000313" key="5">
    <source>
        <dbReference type="Proteomes" id="UP000241890"/>
    </source>
</evidence>
<feature type="transmembrane region" description="Helical" evidence="2">
    <location>
        <begin position="198"/>
        <end position="219"/>
    </location>
</feature>
<dbReference type="Pfam" id="PF00615">
    <property type="entry name" value="RGS"/>
    <property type="match status" value="1"/>
</dbReference>
<dbReference type="PANTHER" id="PTHR10845:SF192">
    <property type="entry name" value="DOUBLE HIT, ISOFORM B"/>
    <property type="match status" value="1"/>
</dbReference>
<dbReference type="EMBL" id="BEYU01000056">
    <property type="protein sequence ID" value="GBG29328.1"/>
    <property type="molecule type" value="Genomic_DNA"/>
</dbReference>
<dbReference type="InterPro" id="IPR036305">
    <property type="entry name" value="RGS_sf"/>
</dbReference>
<keyword evidence="2" id="KW-0472">Membrane</keyword>
<accession>A0A2R5GHX9</accession>
<keyword evidence="2" id="KW-0812">Transmembrane</keyword>
<feature type="transmembrane region" description="Helical" evidence="2">
    <location>
        <begin position="50"/>
        <end position="69"/>
    </location>
</feature>
<dbReference type="SUPFAM" id="SSF48097">
    <property type="entry name" value="Regulator of G-protein signaling, RGS"/>
    <property type="match status" value="1"/>
</dbReference>
<feature type="transmembrane region" description="Helical" evidence="2">
    <location>
        <begin position="164"/>
        <end position="186"/>
    </location>
</feature>
<dbReference type="Proteomes" id="UP000241890">
    <property type="component" value="Unassembled WGS sequence"/>
</dbReference>
<evidence type="ECO:0000256" key="1">
    <source>
        <dbReference type="SAM" id="MobiDB-lite"/>
    </source>
</evidence>
<dbReference type="PANTHER" id="PTHR10845">
    <property type="entry name" value="REGULATOR OF G PROTEIN SIGNALING"/>
    <property type="match status" value="1"/>
</dbReference>
<dbReference type="AlphaFoldDB" id="A0A2R5GHX9"/>